<dbReference type="InterPro" id="IPR011990">
    <property type="entry name" value="TPR-like_helical_dom_sf"/>
</dbReference>
<dbReference type="Proteomes" id="UP000634139">
    <property type="component" value="Unassembled WGS sequence"/>
</dbReference>
<gene>
    <name evidence="1" type="ORF">GCM10011617_02720</name>
</gene>
<evidence type="ECO:0008006" key="3">
    <source>
        <dbReference type="Google" id="ProtNLM"/>
    </source>
</evidence>
<comment type="caution">
    <text evidence="1">The sequence shown here is derived from an EMBL/GenBank/DDBJ whole genome shotgun (WGS) entry which is preliminary data.</text>
</comment>
<evidence type="ECO:0000313" key="1">
    <source>
        <dbReference type="EMBL" id="GGZ87473.1"/>
    </source>
</evidence>
<dbReference type="SUPFAM" id="SSF48452">
    <property type="entry name" value="TPR-like"/>
    <property type="match status" value="1"/>
</dbReference>
<keyword evidence="2" id="KW-1185">Reference proteome</keyword>
<name>A0A918R6W8_9SPHN</name>
<accession>A0A918R6W8</accession>
<organism evidence="1 2">
    <name type="scientific">Novosphingobium arvoryzae</name>
    <dbReference type="NCBI Taxonomy" id="1256514"/>
    <lineage>
        <taxon>Bacteria</taxon>
        <taxon>Pseudomonadati</taxon>
        <taxon>Pseudomonadota</taxon>
        <taxon>Alphaproteobacteria</taxon>
        <taxon>Sphingomonadales</taxon>
        <taxon>Sphingomonadaceae</taxon>
        <taxon>Novosphingobium</taxon>
    </lineage>
</organism>
<proteinExistence type="predicted"/>
<dbReference type="Gene3D" id="1.25.40.10">
    <property type="entry name" value="Tetratricopeptide repeat domain"/>
    <property type="match status" value="1"/>
</dbReference>
<dbReference type="AlphaFoldDB" id="A0A918R6W8"/>
<sequence length="283" mass="29020">MALPLILLPLLAQVGPGPALPQAPLEIKRQENRIRPDKVIDTPALPPSRLTQCLTLARSDPASAVEQAGTWLGTVTGSARVEPGHCLGVALTGVGKLDEAEAAFLAARDDTPAMERANRARLGAMAGNAALAAGSPERALTALDAAHGEALGAGNLNLAGEISIDRARALVLLKREGDAAAALASARTNAPENAVGWLLSATLSRRQGKLAEAQQQIELAAQLLPVDPEIGLEAGVIAALAGRDDAARRSFRSVLNAAPGSPAAKTAQAYLDQLGPEATPSPR</sequence>
<reference evidence="1" key="1">
    <citation type="journal article" date="2014" name="Int. J. Syst. Evol. Microbiol.">
        <title>Complete genome sequence of Corynebacterium casei LMG S-19264T (=DSM 44701T), isolated from a smear-ripened cheese.</title>
        <authorList>
            <consortium name="US DOE Joint Genome Institute (JGI-PGF)"/>
            <person name="Walter F."/>
            <person name="Albersmeier A."/>
            <person name="Kalinowski J."/>
            <person name="Ruckert C."/>
        </authorList>
    </citation>
    <scope>NUCLEOTIDE SEQUENCE</scope>
    <source>
        <strain evidence="1">KCTC 32422</strain>
    </source>
</reference>
<dbReference type="EMBL" id="BMZD01000001">
    <property type="protein sequence ID" value="GGZ87473.1"/>
    <property type="molecule type" value="Genomic_DNA"/>
</dbReference>
<protein>
    <recommendedName>
        <fullName evidence="3">Tetratricopeptide repeat protein</fullName>
    </recommendedName>
</protein>
<dbReference type="RefSeq" id="WP_189538628.1">
    <property type="nucleotide sequence ID" value="NZ_BMZD01000001.1"/>
</dbReference>
<reference evidence="1" key="2">
    <citation type="submission" date="2020-09" db="EMBL/GenBank/DDBJ databases">
        <authorList>
            <person name="Sun Q."/>
            <person name="Kim S."/>
        </authorList>
    </citation>
    <scope>NUCLEOTIDE SEQUENCE</scope>
    <source>
        <strain evidence="1">KCTC 32422</strain>
    </source>
</reference>
<evidence type="ECO:0000313" key="2">
    <source>
        <dbReference type="Proteomes" id="UP000634139"/>
    </source>
</evidence>